<dbReference type="EMBL" id="JABSTQ010011278">
    <property type="protein sequence ID" value="KAG0413267.1"/>
    <property type="molecule type" value="Genomic_DNA"/>
</dbReference>
<keyword evidence="2" id="KW-1185">Reference proteome</keyword>
<feature type="non-terminal residue" evidence="1">
    <location>
        <position position="416"/>
    </location>
</feature>
<protein>
    <submittedName>
        <fullName evidence="1">Uncharacterized protein</fullName>
    </submittedName>
</protein>
<reference evidence="1 2" key="1">
    <citation type="journal article" date="2020" name="Cell">
        <title>Large-Scale Comparative Analyses of Tick Genomes Elucidate Their Genetic Diversity and Vector Capacities.</title>
        <authorList>
            <consortium name="Tick Genome and Microbiome Consortium (TIGMIC)"/>
            <person name="Jia N."/>
            <person name="Wang J."/>
            <person name="Shi W."/>
            <person name="Du L."/>
            <person name="Sun Y."/>
            <person name="Zhan W."/>
            <person name="Jiang J.F."/>
            <person name="Wang Q."/>
            <person name="Zhang B."/>
            <person name="Ji P."/>
            <person name="Bell-Sakyi L."/>
            <person name="Cui X.M."/>
            <person name="Yuan T.T."/>
            <person name="Jiang B.G."/>
            <person name="Yang W.F."/>
            <person name="Lam T.T."/>
            <person name="Chang Q.C."/>
            <person name="Ding S.J."/>
            <person name="Wang X.J."/>
            <person name="Zhu J.G."/>
            <person name="Ruan X.D."/>
            <person name="Zhao L."/>
            <person name="Wei J.T."/>
            <person name="Ye R.Z."/>
            <person name="Que T.C."/>
            <person name="Du C.H."/>
            <person name="Zhou Y.H."/>
            <person name="Cheng J.X."/>
            <person name="Dai P.F."/>
            <person name="Guo W.B."/>
            <person name="Han X.H."/>
            <person name="Huang E.J."/>
            <person name="Li L.F."/>
            <person name="Wei W."/>
            <person name="Gao Y.C."/>
            <person name="Liu J.Z."/>
            <person name="Shao H.Z."/>
            <person name="Wang X."/>
            <person name="Wang C.C."/>
            <person name="Yang T.C."/>
            <person name="Huo Q.B."/>
            <person name="Li W."/>
            <person name="Chen H.Y."/>
            <person name="Chen S.E."/>
            <person name="Zhou L.G."/>
            <person name="Ni X.B."/>
            <person name="Tian J.H."/>
            <person name="Sheng Y."/>
            <person name="Liu T."/>
            <person name="Pan Y.S."/>
            <person name="Xia L.Y."/>
            <person name="Li J."/>
            <person name="Zhao F."/>
            <person name="Cao W.C."/>
        </authorList>
    </citation>
    <scope>NUCLEOTIDE SEQUENCE [LARGE SCALE GENOMIC DNA]</scope>
    <source>
        <strain evidence="1">Iper-2018</strain>
    </source>
</reference>
<evidence type="ECO:0000313" key="2">
    <source>
        <dbReference type="Proteomes" id="UP000805193"/>
    </source>
</evidence>
<proteinExistence type="predicted"/>
<organism evidence="1 2">
    <name type="scientific">Ixodes persulcatus</name>
    <name type="common">Taiga tick</name>
    <dbReference type="NCBI Taxonomy" id="34615"/>
    <lineage>
        <taxon>Eukaryota</taxon>
        <taxon>Metazoa</taxon>
        <taxon>Ecdysozoa</taxon>
        <taxon>Arthropoda</taxon>
        <taxon>Chelicerata</taxon>
        <taxon>Arachnida</taxon>
        <taxon>Acari</taxon>
        <taxon>Parasitiformes</taxon>
        <taxon>Ixodida</taxon>
        <taxon>Ixodoidea</taxon>
        <taxon>Ixodidae</taxon>
        <taxon>Ixodinae</taxon>
        <taxon>Ixodes</taxon>
    </lineage>
</organism>
<dbReference type="Proteomes" id="UP000805193">
    <property type="component" value="Unassembled WGS sequence"/>
</dbReference>
<accession>A0AC60P1T8</accession>
<sequence>RNTQPLRLLNVYCRPQDRYARFDTLFEAARRKDCATFIAGDFNAPHPTWGYPRDTPKGRKLHTLIQQHNLTLLTDPSTPTRLGTSVARDTCPDLTLYRGTKPCTWHNLEEQLGSDHSILVTHISTKDFAGEARKIRITDWPAFRASSSSTSPDTLTDRHTRTLTTTPDAPDIDSHLLHLWEARRGLTKRYDCYDFRKGPRRCGHKPDAATYAANLTGQNWNTLCDKLNGTLGTARTWSLLRHLIQPGQAKSDRAKGIYKLLHATNLTDSECLTQLRQRYLPPPDTPRYADYTGPPNNLPYLNAPITDIEIRAALTDIRRNTSPGPDKIRYSLLYNLSDSETTQLTTYLNEVWESGTLPKEWKEATVVLIPKPGKPLSLENLRPISLTSCLGKLLEKVLHTNFSPTPPPFPTPSMAT</sequence>
<comment type="caution">
    <text evidence="1">The sequence shown here is derived from an EMBL/GenBank/DDBJ whole genome shotgun (WGS) entry which is preliminary data.</text>
</comment>
<feature type="non-terminal residue" evidence="1">
    <location>
        <position position="1"/>
    </location>
</feature>
<name>A0AC60P1T8_IXOPE</name>
<evidence type="ECO:0000313" key="1">
    <source>
        <dbReference type="EMBL" id="KAG0413267.1"/>
    </source>
</evidence>
<gene>
    <name evidence="1" type="ORF">HPB47_009602</name>
</gene>